<accession>A0A9D1VRT7</accession>
<keyword evidence="1" id="KW-0732">Signal</keyword>
<evidence type="ECO:0000313" key="3">
    <source>
        <dbReference type="Proteomes" id="UP000824246"/>
    </source>
</evidence>
<protein>
    <recommendedName>
        <fullName evidence="4">Outer membrane protein beta-barrel domain-containing protein</fullName>
    </recommendedName>
</protein>
<name>A0A9D1VRT7_9BACT</name>
<dbReference type="EMBL" id="DXFB01000156">
    <property type="protein sequence ID" value="HIX45756.1"/>
    <property type="molecule type" value="Genomic_DNA"/>
</dbReference>
<dbReference type="AlphaFoldDB" id="A0A9D1VRT7"/>
<gene>
    <name evidence="2" type="ORF">H9982_06005</name>
</gene>
<evidence type="ECO:0000313" key="2">
    <source>
        <dbReference type="EMBL" id="HIX45756.1"/>
    </source>
</evidence>
<dbReference type="Proteomes" id="UP000824246">
    <property type="component" value="Unassembled WGS sequence"/>
</dbReference>
<reference evidence="2" key="2">
    <citation type="submission" date="2021-04" db="EMBL/GenBank/DDBJ databases">
        <authorList>
            <person name="Gilroy R."/>
        </authorList>
    </citation>
    <scope>NUCLEOTIDE SEQUENCE</scope>
    <source>
        <strain evidence="2">ChiHjej12B11-16260</strain>
    </source>
</reference>
<proteinExistence type="predicted"/>
<feature type="signal peptide" evidence="1">
    <location>
        <begin position="1"/>
        <end position="22"/>
    </location>
</feature>
<evidence type="ECO:0008006" key="4">
    <source>
        <dbReference type="Google" id="ProtNLM"/>
    </source>
</evidence>
<evidence type="ECO:0000256" key="1">
    <source>
        <dbReference type="SAM" id="SignalP"/>
    </source>
</evidence>
<sequence>MKTKLTAFIATLLLWTALPSQAQFHAELGYRYGLGLNEQMLGECVYRDQYKMYSNTILLNFMYDITPQMSAGAGVGFTLCETGSHGSLPIYATFRYSPLKKVPGFYAFTDLGYAPPIGPGKSITWSMGQEQTRYEGLNYGWLWDLGVGYRIMFRKHFGLNFQLCYNLQQFGGTNILVNNETTQQSYYDISDNLRHSLSAGIALVF</sequence>
<comment type="caution">
    <text evidence="2">The sequence shown here is derived from an EMBL/GenBank/DDBJ whole genome shotgun (WGS) entry which is preliminary data.</text>
</comment>
<organism evidence="2 3">
    <name type="scientific">Candidatus Barnesiella excrementipullorum</name>
    <dbReference type="NCBI Taxonomy" id="2838479"/>
    <lineage>
        <taxon>Bacteria</taxon>
        <taxon>Pseudomonadati</taxon>
        <taxon>Bacteroidota</taxon>
        <taxon>Bacteroidia</taxon>
        <taxon>Bacteroidales</taxon>
        <taxon>Barnesiellaceae</taxon>
        <taxon>Barnesiella</taxon>
    </lineage>
</organism>
<reference evidence="2" key="1">
    <citation type="journal article" date="2021" name="PeerJ">
        <title>Extensive microbial diversity within the chicken gut microbiome revealed by metagenomics and culture.</title>
        <authorList>
            <person name="Gilroy R."/>
            <person name="Ravi A."/>
            <person name="Getino M."/>
            <person name="Pursley I."/>
            <person name="Horton D.L."/>
            <person name="Alikhan N.F."/>
            <person name="Baker D."/>
            <person name="Gharbi K."/>
            <person name="Hall N."/>
            <person name="Watson M."/>
            <person name="Adriaenssens E.M."/>
            <person name="Foster-Nyarko E."/>
            <person name="Jarju S."/>
            <person name="Secka A."/>
            <person name="Antonio M."/>
            <person name="Oren A."/>
            <person name="Chaudhuri R.R."/>
            <person name="La Ragione R."/>
            <person name="Hildebrand F."/>
            <person name="Pallen M.J."/>
        </authorList>
    </citation>
    <scope>NUCLEOTIDE SEQUENCE</scope>
    <source>
        <strain evidence="2">ChiHjej12B11-16260</strain>
    </source>
</reference>
<feature type="chain" id="PRO_5039600094" description="Outer membrane protein beta-barrel domain-containing protein" evidence="1">
    <location>
        <begin position="23"/>
        <end position="205"/>
    </location>
</feature>